<gene>
    <name evidence="1" type="ORF">GCM10025751_07190</name>
</gene>
<organism evidence="1 2">
    <name type="scientific">Haladaptatus pallidirubidus</name>
    <dbReference type="NCBI Taxonomy" id="1008152"/>
    <lineage>
        <taxon>Archaea</taxon>
        <taxon>Methanobacteriati</taxon>
        <taxon>Methanobacteriota</taxon>
        <taxon>Stenosarchaea group</taxon>
        <taxon>Halobacteria</taxon>
        <taxon>Halobacteriales</taxon>
        <taxon>Haladaptataceae</taxon>
        <taxon>Haladaptatus</taxon>
    </lineage>
</organism>
<evidence type="ECO:0000313" key="2">
    <source>
        <dbReference type="Proteomes" id="UP001501729"/>
    </source>
</evidence>
<protein>
    <recommendedName>
        <fullName evidence="3">Flagellin</fullName>
    </recommendedName>
</protein>
<accession>A0AAV3UD33</accession>
<dbReference type="RefSeq" id="WP_227775511.1">
    <property type="nucleotide sequence ID" value="NZ_BAABKX010000001.1"/>
</dbReference>
<dbReference type="AlphaFoldDB" id="A0AAV3UD33"/>
<dbReference type="Pfam" id="PF23960">
    <property type="entry name" value="DUF7289"/>
    <property type="match status" value="1"/>
</dbReference>
<evidence type="ECO:0000313" key="1">
    <source>
        <dbReference type="EMBL" id="GAA5043048.1"/>
    </source>
</evidence>
<name>A0AAV3UD33_9EURY</name>
<dbReference type="Proteomes" id="UP001501729">
    <property type="component" value="Unassembled WGS sequence"/>
</dbReference>
<proteinExistence type="predicted"/>
<comment type="caution">
    <text evidence="1">The sequence shown here is derived from an EMBL/GenBank/DDBJ whole genome shotgun (WGS) entry which is preliminary data.</text>
</comment>
<keyword evidence="2" id="KW-1185">Reference proteome</keyword>
<dbReference type="InterPro" id="IPR055713">
    <property type="entry name" value="DUF7289"/>
</dbReference>
<reference evidence="1 2" key="1">
    <citation type="journal article" date="2019" name="Int. J. Syst. Evol. Microbiol.">
        <title>The Global Catalogue of Microorganisms (GCM) 10K type strain sequencing project: providing services to taxonomists for standard genome sequencing and annotation.</title>
        <authorList>
            <consortium name="The Broad Institute Genomics Platform"/>
            <consortium name="The Broad Institute Genome Sequencing Center for Infectious Disease"/>
            <person name="Wu L."/>
            <person name="Ma J."/>
        </authorList>
    </citation>
    <scope>NUCLEOTIDE SEQUENCE [LARGE SCALE GENOMIC DNA]</scope>
    <source>
        <strain evidence="1 2">JCM 17504</strain>
    </source>
</reference>
<evidence type="ECO:0008006" key="3">
    <source>
        <dbReference type="Google" id="ProtNLM"/>
    </source>
</evidence>
<sequence>MNDRAASETVGFVLVTATVGAVYATGLEGLHDAQQFEQVNNAERAFDVLADNVADVQREGTPSRATELRLGGATLGYGDPVTIRVQVNDTVSTKNATYIMNARPLVYSGVEDSELVYVGGAVFRSDGGASTMRREPRYVFDDERAVVPFLVTYPSGNERTLSGDSTALVVAYRQSAGLDGQFRTATASDARMNVTVESPRSTAWKRYFEEEGLTAIDGDAADGSVTYQLVTDRVIIPETVVEFELKR</sequence>
<dbReference type="EMBL" id="BAABKX010000001">
    <property type="protein sequence ID" value="GAA5043048.1"/>
    <property type="molecule type" value="Genomic_DNA"/>
</dbReference>
<dbReference type="GeneID" id="68611265"/>